<dbReference type="Proteomes" id="UP001151760">
    <property type="component" value="Unassembled WGS sequence"/>
</dbReference>
<feature type="region of interest" description="Disordered" evidence="2">
    <location>
        <begin position="168"/>
        <end position="192"/>
    </location>
</feature>
<name>A0ABQ4ZXX2_9ASTR</name>
<comment type="caution">
    <text evidence="3">The sequence shown here is derived from an EMBL/GenBank/DDBJ whole genome shotgun (WGS) entry which is preliminary data.</text>
</comment>
<evidence type="ECO:0000256" key="2">
    <source>
        <dbReference type="SAM" id="MobiDB-lite"/>
    </source>
</evidence>
<evidence type="ECO:0000256" key="1">
    <source>
        <dbReference type="SAM" id="Coils"/>
    </source>
</evidence>
<evidence type="ECO:0008006" key="5">
    <source>
        <dbReference type="Google" id="ProtNLM"/>
    </source>
</evidence>
<evidence type="ECO:0000313" key="3">
    <source>
        <dbReference type="EMBL" id="GJS93952.1"/>
    </source>
</evidence>
<accession>A0ABQ4ZXX2</accession>
<reference evidence="3" key="2">
    <citation type="submission" date="2022-01" db="EMBL/GenBank/DDBJ databases">
        <authorList>
            <person name="Yamashiro T."/>
            <person name="Shiraishi A."/>
            <person name="Satake H."/>
            <person name="Nakayama K."/>
        </authorList>
    </citation>
    <scope>NUCLEOTIDE SEQUENCE</scope>
</reference>
<feature type="coiled-coil region" evidence="1">
    <location>
        <begin position="284"/>
        <end position="318"/>
    </location>
</feature>
<dbReference type="EMBL" id="BQNB010011695">
    <property type="protein sequence ID" value="GJS93952.1"/>
    <property type="molecule type" value="Genomic_DNA"/>
</dbReference>
<gene>
    <name evidence="3" type="ORF">Tco_0800920</name>
</gene>
<protein>
    <recommendedName>
        <fullName evidence="5">Xylulose kinase-1</fullName>
    </recommendedName>
</protein>
<organism evidence="3 4">
    <name type="scientific">Tanacetum coccineum</name>
    <dbReference type="NCBI Taxonomy" id="301880"/>
    <lineage>
        <taxon>Eukaryota</taxon>
        <taxon>Viridiplantae</taxon>
        <taxon>Streptophyta</taxon>
        <taxon>Embryophyta</taxon>
        <taxon>Tracheophyta</taxon>
        <taxon>Spermatophyta</taxon>
        <taxon>Magnoliopsida</taxon>
        <taxon>eudicotyledons</taxon>
        <taxon>Gunneridae</taxon>
        <taxon>Pentapetalae</taxon>
        <taxon>asterids</taxon>
        <taxon>campanulids</taxon>
        <taxon>Asterales</taxon>
        <taxon>Asteraceae</taxon>
        <taxon>Asteroideae</taxon>
        <taxon>Anthemideae</taxon>
        <taxon>Anthemidinae</taxon>
        <taxon>Tanacetum</taxon>
    </lineage>
</organism>
<keyword evidence="4" id="KW-1185">Reference proteome</keyword>
<keyword evidence="1" id="KW-0175">Coiled coil</keyword>
<evidence type="ECO:0000313" key="4">
    <source>
        <dbReference type="Proteomes" id="UP001151760"/>
    </source>
</evidence>
<proteinExistence type="predicted"/>
<sequence length="319" mass="36600">MVALKFASSHNMVAFLDKPTNPIKYALTVNPTIYTTCIKQFWATAKAKTVNEERHIQALVDKKKVIITETSVRSDIQLDDAEGTECLPNDAIFEQLTLMGAIHDEVAKEEHEPSHSNDPSFKWFLIKGSHRSLKLRRIVSLKKRVKKLEKRRKLRTLGLKRLRKVGSARRVKSSDKAGLGDQEDASKQGRKIDDIDQDAEVTLIDETQGRSDYNLMFNIRVLDVRRFEGEKLQGVVVHEPSNLKQQHHLHNHQQTSKAIRTKDNAKMVEPEKPLKKKDQIMYDQKVALNLQAQLEAELEEEERLARQKKEEANIALIES</sequence>
<reference evidence="3" key="1">
    <citation type="journal article" date="2022" name="Int. J. Mol. Sci.">
        <title>Draft Genome of Tanacetum Coccineum: Genomic Comparison of Closely Related Tanacetum-Family Plants.</title>
        <authorList>
            <person name="Yamashiro T."/>
            <person name="Shiraishi A."/>
            <person name="Nakayama K."/>
            <person name="Satake H."/>
        </authorList>
    </citation>
    <scope>NUCLEOTIDE SEQUENCE</scope>
</reference>